<dbReference type="EMBL" id="JAFCIX010000030">
    <property type="protein sequence ID" value="KAH6600634.1"/>
    <property type="molecule type" value="Genomic_DNA"/>
</dbReference>
<dbReference type="Proteomes" id="UP001648503">
    <property type="component" value="Unassembled WGS sequence"/>
</dbReference>
<evidence type="ECO:0000256" key="1">
    <source>
        <dbReference type="SAM" id="SignalP"/>
    </source>
</evidence>
<gene>
    <name evidence="2" type="ORF">BASA50_002200</name>
</gene>
<sequence length="115" mass="11478">MQLSTLFLSAITAVVCVNAATIPSGAEANTPANNLVNPLQARSYDYVDPGIEAHLERRSPGYGSSGFVNGFGGGGFNNGFSNGFVGGGFGGGGFTHGIGGGFGGGNFAMVNAGYY</sequence>
<evidence type="ECO:0000313" key="2">
    <source>
        <dbReference type="EMBL" id="KAH6600634.1"/>
    </source>
</evidence>
<feature type="signal peptide" evidence="1">
    <location>
        <begin position="1"/>
        <end position="19"/>
    </location>
</feature>
<feature type="chain" id="PRO_5047126758" evidence="1">
    <location>
        <begin position="20"/>
        <end position="115"/>
    </location>
</feature>
<evidence type="ECO:0000313" key="3">
    <source>
        <dbReference type="Proteomes" id="UP001648503"/>
    </source>
</evidence>
<organism evidence="2 3">
    <name type="scientific">Batrachochytrium salamandrivorans</name>
    <dbReference type="NCBI Taxonomy" id="1357716"/>
    <lineage>
        <taxon>Eukaryota</taxon>
        <taxon>Fungi</taxon>
        <taxon>Fungi incertae sedis</taxon>
        <taxon>Chytridiomycota</taxon>
        <taxon>Chytridiomycota incertae sedis</taxon>
        <taxon>Chytridiomycetes</taxon>
        <taxon>Rhizophydiales</taxon>
        <taxon>Rhizophydiales incertae sedis</taxon>
        <taxon>Batrachochytrium</taxon>
    </lineage>
</organism>
<comment type="caution">
    <text evidence="2">The sequence shown here is derived from an EMBL/GenBank/DDBJ whole genome shotgun (WGS) entry which is preliminary data.</text>
</comment>
<keyword evidence="3" id="KW-1185">Reference proteome</keyword>
<accession>A0ABQ8FQ55</accession>
<protein>
    <submittedName>
        <fullName evidence="2">Uncharacterized protein</fullName>
    </submittedName>
</protein>
<proteinExistence type="predicted"/>
<name>A0ABQ8FQ55_9FUNG</name>
<keyword evidence="1" id="KW-0732">Signal</keyword>
<reference evidence="2 3" key="1">
    <citation type="submission" date="2021-02" db="EMBL/GenBank/DDBJ databases">
        <title>Variation within the Batrachochytrium salamandrivorans European outbreak.</title>
        <authorList>
            <person name="Kelly M."/>
            <person name="Pasmans F."/>
            <person name="Shea T.P."/>
            <person name="Munoz J.F."/>
            <person name="Carranza S."/>
            <person name="Cuomo C.A."/>
            <person name="Martel A."/>
        </authorList>
    </citation>
    <scope>NUCLEOTIDE SEQUENCE [LARGE SCALE GENOMIC DNA]</scope>
    <source>
        <strain evidence="2 3">AMFP18/2</strain>
    </source>
</reference>